<keyword evidence="1" id="KW-0812">Transmembrane</keyword>
<evidence type="ECO:0000313" key="4">
    <source>
        <dbReference type="Proteomes" id="UP001161691"/>
    </source>
</evidence>
<feature type="transmembrane region" description="Helical" evidence="1">
    <location>
        <begin position="58"/>
        <end position="81"/>
    </location>
</feature>
<feature type="domain" description="VanZ-like" evidence="2">
    <location>
        <begin position="16"/>
        <end position="131"/>
    </location>
</feature>
<dbReference type="PANTHER" id="PTHR36834:SF1">
    <property type="entry name" value="INTEGRAL MEMBRANE PROTEIN"/>
    <property type="match status" value="1"/>
</dbReference>
<evidence type="ECO:0000313" key="3">
    <source>
        <dbReference type="EMBL" id="MDI4645989.1"/>
    </source>
</evidence>
<keyword evidence="1" id="KW-0472">Membrane</keyword>
<evidence type="ECO:0000259" key="2">
    <source>
        <dbReference type="Pfam" id="PF04892"/>
    </source>
</evidence>
<feature type="transmembrane region" description="Helical" evidence="1">
    <location>
        <begin position="116"/>
        <end position="134"/>
    </location>
</feature>
<feature type="transmembrane region" description="Helical" evidence="1">
    <location>
        <begin position="88"/>
        <end position="110"/>
    </location>
</feature>
<dbReference type="InterPro" id="IPR053150">
    <property type="entry name" value="Teicoplanin_resist-assoc"/>
</dbReference>
<dbReference type="InterPro" id="IPR006976">
    <property type="entry name" value="VanZ-like"/>
</dbReference>
<evidence type="ECO:0000256" key="1">
    <source>
        <dbReference type="SAM" id="Phobius"/>
    </source>
</evidence>
<reference evidence="3" key="1">
    <citation type="submission" date="2023-04" db="EMBL/GenBank/DDBJ databases">
        <title>Comparative genomic analysis of Cohnella hashimotonis sp. nov., isolated from the International Space Station.</title>
        <authorList>
            <person name="Venkateswaran K."/>
            <person name="Simpson A."/>
        </authorList>
    </citation>
    <scope>NUCLEOTIDE SEQUENCE</scope>
    <source>
        <strain evidence="3">F6_2S_P_1</strain>
    </source>
</reference>
<feature type="transmembrane region" description="Helical" evidence="1">
    <location>
        <begin position="12"/>
        <end position="30"/>
    </location>
</feature>
<name>A0ABT6TGW3_9BACL</name>
<organism evidence="3 4">
    <name type="scientific">Cohnella hashimotonis</name>
    <dbReference type="NCBI Taxonomy" id="2826895"/>
    <lineage>
        <taxon>Bacteria</taxon>
        <taxon>Bacillati</taxon>
        <taxon>Bacillota</taxon>
        <taxon>Bacilli</taxon>
        <taxon>Bacillales</taxon>
        <taxon>Paenibacillaceae</taxon>
        <taxon>Cohnella</taxon>
    </lineage>
</organism>
<dbReference type="Pfam" id="PF04892">
    <property type="entry name" value="VanZ"/>
    <property type="match status" value="1"/>
</dbReference>
<comment type="caution">
    <text evidence="3">The sequence shown here is derived from an EMBL/GenBank/DDBJ whole genome shotgun (WGS) entry which is preliminary data.</text>
</comment>
<dbReference type="EMBL" id="JAGRPV010000001">
    <property type="protein sequence ID" value="MDI4645989.1"/>
    <property type="molecule type" value="Genomic_DNA"/>
</dbReference>
<dbReference type="Proteomes" id="UP001161691">
    <property type="component" value="Unassembled WGS sequence"/>
</dbReference>
<keyword evidence="1" id="KW-1133">Transmembrane helix</keyword>
<feature type="transmembrane region" description="Helical" evidence="1">
    <location>
        <begin position="143"/>
        <end position="161"/>
    </location>
</feature>
<dbReference type="PANTHER" id="PTHR36834">
    <property type="entry name" value="MEMBRANE PROTEIN-RELATED"/>
    <property type="match status" value="1"/>
</dbReference>
<proteinExistence type="predicted"/>
<accession>A0ABT6TGW3</accession>
<keyword evidence="4" id="KW-1185">Reference proteome</keyword>
<protein>
    <submittedName>
        <fullName evidence="3">VanZ family protein</fullName>
    </submittedName>
</protein>
<gene>
    <name evidence="3" type="ORF">KB449_13515</name>
</gene>
<sequence>MPLKPRSRKIVATAAVLYTLLVLFFMFLAFNRTNRLSDGFTFMFVPETTPLRFPEPTFMWLFSLGNVAAFMPFGIIIPYFFRWSFMKFAAFFLLAITFLETLQALTRLGSFDVDDIIANTLGAFIGYAAWRAGLASGRRARKWMVTVLSAIALLAGVMLVSEGWDAAIKKKEGVFQALNVAGESDALAGSFSAFTVGGESIKPQYNSYVAGSSSTSTYTIHTGHLKNIHLYANYGIPDRSAHEGRVSIFADGAMFAEFSGEYISGIETIMVPFNQIDELRIVVEGNAVLWDIGYRKMEHWWE</sequence>
<dbReference type="RefSeq" id="WP_282908883.1">
    <property type="nucleotide sequence ID" value="NZ_JAGRPV010000001.1"/>
</dbReference>